<reference evidence="2 3" key="1">
    <citation type="submission" date="2015-04" db="EMBL/GenBank/DDBJ databases">
        <title>Lasius niger genome sequencing.</title>
        <authorList>
            <person name="Konorov E.A."/>
            <person name="Nikitin M.A."/>
            <person name="Kirill M.V."/>
            <person name="Chang P."/>
        </authorList>
    </citation>
    <scope>NUCLEOTIDE SEQUENCE [LARGE SCALE GENOMIC DNA]</scope>
    <source>
        <tissue evidence="2">Whole</tissue>
    </source>
</reference>
<dbReference type="Proteomes" id="UP000036403">
    <property type="component" value="Unassembled WGS sequence"/>
</dbReference>
<dbReference type="PaxDb" id="67767-A0A0J7JYD7"/>
<keyword evidence="3" id="KW-1185">Reference proteome</keyword>
<proteinExistence type="predicted"/>
<evidence type="ECO:0000256" key="1">
    <source>
        <dbReference type="SAM" id="MobiDB-lite"/>
    </source>
</evidence>
<dbReference type="EMBL" id="LBMM01020863">
    <property type="protein sequence ID" value="KMQ83198.1"/>
    <property type="molecule type" value="Genomic_DNA"/>
</dbReference>
<dbReference type="AlphaFoldDB" id="A0A0J7JYD7"/>
<comment type="caution">
    <text evidence="2">The sequence shown here is derived from an EMBL/GenBank/DDBJ whole genome shotgun (WGS) entry which is preliminary data.</text>
</comment>
<feature type="region of interest" description="Disordered" evidence="1">
    <location>
        <begin position="33"/>
        <end position="57"/>
    </location>
</feature>
<sequence>MSYHEDCCVIESVEADGEPILRHFESWDDIIENVPEGDDDEIDEEGDYMGDNDNMEIDETDVPTIDINTPSCSGVQTRARKFDCNNFT</sequence>
<organism evidence="2 3">
    <name type="scientific">Lasius niger</name>
    <name type="common">Black garden ant</name>
    <dbReference type="NCBI Taxonomy" id="67767"/>
    <lineage>
        <taxon>Eukaryota</taxon>
        <taxon>Metazoa</taxon>
        <taxon>Ecdysozoa</taxon>
        <taxon>Arthropoda</taxon>
        <taxon>Hexapoda</taxon>
        <taxon>Insecta</taxon>
        <taxon>Pterygota</taxon>
        <taxon>Neoptera</taxon>
        <taxon>Endopterygota</taxon>
        <taxon>Hymenoptera</taxon>
        <taxon>Apocrita</taxon>
        <taxon>Aculeata</taxon>
        <taxon>Formicoidea</taxon>
        <taxon>Formicidae</taxon>
        <taxon>Formicinae</taxon>
        <taxon>Lasius</taxon>
        <taxon>Lasius</taxon>
    </lineage>
</organism>
<evidence type="ECO:0000313" key="2">
    <source>
        <dbReference type="EMBL" id="KMQ83198.1"/>
    </source>
</evidence>
<name>A0A0J7JYD7_LASNI</name>
<gene>
    <name evidence="2" type="ORF">RF55_20665</name>
</gene>
<evidence type="ECO:0000313" key="3">
    <source>
        <dbReference type="Proteomes" id="UP000036403"/>
    </source>
</evidence>
<accession>A0A0J7JYD7</accession>
<protein>
    <submittedName>
        <fullName evidence="2">Ubx domain-containing protein 3</fullName>
    </submittedName>
</protein>